<evidence type="ECO:0000313" key="2">
    <source>
        <dbReference type="Proteomes" id="UP000182894"/>
    </source>
</evidence>
<evidence type="ECO:0000313" key="1">
    <source>
        <dbReference type="EMBL" id="SDJ32977.1"/>
    </source>
</evidence>
<reference evidence="2" key="1">
    <citation type="submission" date="2016-10" db="EMBL/GenBank/DDBJ databases">
        <authorList>
            <person name="Varghese N."/>
            <person name="Submissions S."/>
        </authorList>
    </citation>
    <scope>NUCLEOTIDE SEQUENCE [LARGE SCALE GENOMIC DNA]</scope>
    <source>
        <strain evidence="2">ATCC 700689</strain>
    </source>
</reference>
<name>A0A1G8SUP9_9PSED</name>
<dbReference type="STRING" id="89065.SAMN05216605_12660"/>
<accession>A0A1G8SUP9</accession>
<dbReference type="AlphaFoldDB" id="A0A1G8SUP9"/>
<organism evidence="1 2">
    <name type="scientific">Pseudomonas abietaniphila</name>
    <dbReference type="NCBI Taxonomy" id="89065"/>
    <lineage>
        <taxon>Bacteria</taxon>
        <taxon>Pseudomonadati</taxon>
        <taxon>Pseudomonadota</taxon>
        <taxon>Gammaproteobacteria</taxon>
        <taxon>Pseudomonadales</taxon>
        <taxon>Pseudomonadaceae</taxon>
        <taxon>Pseudomonas</taxon>
    </lineage>
</organism>
<protein>
    <submittedName>
        <fullName evidence="1">Uncharacterized protein</fullName>
    </submittedName>
</protein>
<keyword evidence="2" id="KW-1185">Reference proteome</keyword>
<sequence>MFCTHESEKAGSVGMFGDGLAHWHGVSRALKTPWYHVSVKRWQDDRFVSVEEFVNDETRLYELLSQQDETLKVSEVQVVTPWWVNGGESWKMERLRSLSMGCDPHDVPICILEVESGAVYHDSHDPEFDEAALRKVRVIYQSPLASR</sequence>
<dbReference type="OrthoDB" id="7021542at2"/>
<gene>
    <name evidence="1" type="ORF">SAMN05216605_12660</name>
</gene>
<proteinExistence type="predicted"/>
<dbReference type="EMBL" id="FNCO01000026">
    <property type="protein sequence ID" value="SDJ32977.1"/>
    <property type="molecule type" value="Genomic_DNA"/>
</dbReference>
<dbReference type="Proteomes" id="UP000182894">
    <property type="component" value="Unassembled WGS sequence"/>
</dbReference>